<evidence type="ECO:0000256" key="1">
    <source>
        <dbReference type="SAM" id="MobiDB-lite"/>
    </source>
</evidence>
<organism evidence="3 4">
    <name type="scientific">Serendipita indica (strain DSM 11827)</name>
    <name type="common">Root endophyte fungus</name>
    <name type="synonym">Piriformospora indica</name>
    <dbReference type="NCBI Taxonomy" id="1109443"/>
    <lineage>
        <taxon>Eukaryota</taxon>
        <taxon>Fungi</taxon>
        <taxon>Dikarya</taxon>
        <taxon>Basidiomycota</taxon>
        <taxon>Agaricomycotina</taxon>
        <taxon>Agaricomycetes</taxon>
        <taxon>Sebacinales</taxon>
        <taxon>Serendipitaceae</taxon>
        <taxon>Serendipita</taxon>
    </lineage>
</organism>
<name>G4TVZ1_SERID</name>
<dbReference type="Proteomes" id="UP000007148">
    <property type="component" value="Unassembled WGS sequence"/>
</dbReference>
<proteinExistence type="predicted"/>
<dbReference type="HOGENOM" id="CLU_735921_0_0_1"/>
<evidence type="ECO:0000313" key="4">
    <source>
        <dbReference type="Proteomes" id="UP000007148"/>
    </source>
</evidence>
<evidence type="ECO:0000256" key="2">
    <source>
        <dbReference type="SAM" id="Phobius"/>
    </source>
</evidence>
<feature type="compositionally biased region" description="Polar residues" evidence="1">
    <location>
        <begin position="331"/>
        <end position="343"/>
    </location>
</feature>
<dbReference type="OrthoDB" id="3234968at2759"/>
<keyword evidence="2" id="KW-1133">Transmembrane helix</keyword>
<feature type="region of interest" description="Disordered" evidence="1">
    <location>
        <begin position="327"/>
        <end position="356"/>
    </location>
</feature>
<dbReference type="EMBL" id="CAFZ01000458">
    <property type="protein sequence ID" value="CCA75484.1"/>
    <property type="molecule type" value="Genomic_DNA"/>
</dbReference>
<feature type="transmembrane region" description="Helical" evidence="2">
    <location>
        <begin position="214"/>
        <end position="236"/>
    </location>
</feature>
<reference evidence="3 4" key="1">
    <citation type="journal article" date="2011" name="PLoS Pathog.">
        <title>Endophytic Life Strategies Decoded by Genome and Transcriptome Analyses of the Mutualistic Root Symbiont Piriformospora indica.</title>
        <authorList>
            <person name="Zuccaro A."/>
            <person name="Lahrmann U."/>
            <person name="Guldener U."/>
            <person name="Langen G."/>
            <person name="Pfiffi S."/>
            <person name="Biedenkopf D."/>
            <person name="Wong P."/>
            <person name="Samans B."/>
            <person name="Grimm C."/>
            <person name="Basiewicz M."/>
            <person name="Murat C."/>
            <person name="Martin F."/>
            <person name="Kogel K.H."/>
        </authorList>
    </citation>
    <scope>NUCLEOTIDE SEQUENCE [LARGE SCALE GENOMIC DNA]</scope>
    <source>
        <strain evidence="3 4">DSM 11827</strain>
    </source>
</reference>
<keyword evidence="2" id="KW-0472">Membrane</keyword>
<gene>
    <name evidence="3" type="ORF">PIIN_09467</name>
</gene>
<sequence length="376" mass="40165">MSSDIIYSGTWLKSSSHEERYAGTTHYTKIKGSYASFSFTGAVKVYFMGLGIRNRTVDTTMTIALDGVATTVDQYRAGSLVQAIMWSSGDLDVHSTHTIRVQKTTDDDGCRDLNVDAFILTIPDETSSLVSTSSTSKASTVSLVLLPDTVDRQRLVTEIPSSDASATVSALVWSPTELTVAFAGLGSQAASSATIGEGMGPVQSPQRAMSASTIVGTVLGSFAVICMLGAGCFLIGRYRRRESEELLPCSAPSFQVVEKGVGDLGDVPRLSEYLARRVDLFPQEVVDATPIDITGTLTRRRERAPSLENIRVPGLFPVGCGRPFAVDAGSQLPTESTNHSPSISEAIWDQDPPAYSPAQLRLSAEHSRAGRAPTDC</sequence>
<dbReference type="InParanoid" id="G4TVZ1"/>
<protein>
    <submittedName>
        <fullName evidence="3">Uncharacterized protein</fullName>
    </submittedName>
</protein>
<dbReference type="Gene3D" id="2.60.120.260">
    <property type="entry name" value="Galactose-binding domain-like"/>
    <property type="match status" value="1"/>
</dbReference>
<accession>G4TVZ1</accession>
<keyword evidence="2" id="KW-0812">Transmembrane</keyword>
<keyword evidence="4" id="KW-1185">Reference proteome</keyword>
<dbReference type="AlphaFoldDB" id="G4TVZ1"/>
<evidence type="ECO:0000313" key="3">
    <source>
        <dbReference type="EMBL" id="CCA75484.1"/>
    </source>
</evidence>
<comment type="caution">
    <text evidence="3">The sequence shown here is derived from an EMBL/GenBank/DDBJ whole genome shotgun (WGS) entry which is preliminary data.</text>
</comment>